<dbReference type="SUPFAM" id="SSF52540">
    <property type="entry name" value="P-loop containing nucleoside triphosphate hydrolases"/>
    <property type="match status" value="1"/>
</dbReference>
<dbReference type="AlphaFoldDB" id="A0A0B7AJV1"/>
<protein>
    <recommendedName>
        <fullName evidence="1">RNA helicase</fullName>
        <ecNumber evidence="1">3.6.4.13</ecNumber>
    </recommendedName>
</protein>
<evidence type="ECO:0000256" key="5">
    <source>
        <dbReference type="ARBA" id="ARBA00022840"/>
    </source>
</evidence>
<feature type="domain" description="DEAD-box RNA helicase Q" evidence="9">
    <location>
        <begin position="221"/>
        <end position="249"/>
    </location>
</feature>
<gene>
    <name evidence="10" type="primary">ORF123063</name>
</gene>
<evidence type="ECO:0000259" key="8">
    <source>
        <dbReference type="PROSITE" id="PS51192"/>
    </source>
</evidence>
<feature type="region of interest" description="Disordered" evidence="7">
    <location>
        <begin position="1"/>
        <end position="85"/>
    </location>
</feature>
<reference evidence="10" key="1">
    <citation type="submission" date="2014-12" db="EMBL/GenBank/DDBJ databases">
        <title>Insight into the proteome of Arion vulgaris.</title>
        <authorList>
            <person name="Aradska J."/>
            <person name="Bulat T."/>
            <person name="Smidak R."/>
            <person name="Sarate P."/>
            <person name="Gangsoo J."/>
            <person name="Sialana F."/>
            <person name="Bilban M."/>
            <person name="Lubec G."/>
        </authorList>
    </citation>
    <scope>NUCLEOTIDE SEQUENCE</scope>
    <source>
        <tissue evidence="10">Skin</tissue>
    </source>
</reference>
<sequence length="311" mass="34468">MSYPGYGSGNFTPSSGYAAMQGAGTSKTFVPGRTLNYHVGSVGKRRAMTEEEYFNDDEDEDKKSADSYQKAPDSPANSDDSDDPLDAFMASIEKEIVADTKERISTVEEKLKEKGTRDDIDNEDIQESYFRYMEENPNAGVVNEEEDIIDYDSDGNPIIERKKVIDPLPSLDHSEIEYEPFERNFYTPHEEIESLSDDQVDELRSKLGIKVSGLSPPHPVSSFAHFGFDEALLGAVRKSEYTKPTPIQAQGIPVAMSGRDMIGIAKTGSGKTAAFLWPLLIHIMDQRELQKGDGPIGLILAPTRELSQQIS</sequence>
<keyword evidence="4" id="KW-0347">Helicase</keyword>
<dbReference type="GO" id="GO:0005524">
    <property type="term" value="F:ATP binding"/>
    <property type="evidence" value="ECO:0007669"/>
    <property type="project" value="UniProtKB-KW"/>
</dbReference>
<dbReference type="GO" id="GO:0003724">
    <property type="term" value="F:RNA helicase activity"/>
    <property type="evidence" value="ECO:0007669"/>
    <property type="project" value="UniProtKB-EC"/>
</dbReference>
<name>A0A0B7AJV1_9EUPU</name>
<proteinExistence type="predicted"/>
<evidence type="ECO:0000256" key="4">
    <source>
        <dbReference type="ARBA" id="ARBA00022806"/>
    </source>
</evidence>
<evidence type="ECO:0000256" key="6">
    <source>
        <dbReference type="PROSITE-ProRule" id="PRU00552"/>
    </source>
</evidence>
<dbReference type="Pfam" id="PF00270">
    <property type="entry name" value="DEAD"/>
    <property type="match status" value="1"/>
</dbReference>
<evidence type="ECO:0000313" key="10">
    <source>
        <dbReference type="EMBL" id="CEK80857.1"/>
    </source>
</evidence>
<dbReference type="EMBL" id="HACG01033992">
    <property type="protein sequence ID" value="CEK80857.1"/>
    <property type="molecule type" value="Transcribed_RNA"/>
</dbReference>
<evidence type="ECO:0000256" key="1">
    <source>
        <dbReference type="ARBA" id="ARBA00012552"/>
    </source>
</evidence>
<dbReference type="GO" id="GO:0003676">
    <property type="term" value="F:nucleic acid binding"/>
    <property type="evidence" value="ECO:0007669"/>
    <property type="project" value="InterPro"/>
</dbReference>
<keyword evidence="3" id="KW-0378">Hydrolase</keyword>
<organism evidence="10">
    <name type="scientific">Arion vulgaris</name>
    <dbReference type="NCBI Taxonomy" id="1028688"/>
    <lineage>
        <taxon>Eukaryota</taxon>
        <taxon>Metazoa</taxon>
        <taxon>Spiralia</taxon>
        <taxon>Lophotrochozoa</taxon>
        <taxon>Mollusca</taxon>
        <taxon>Gastropoda</taxon>
        <taxon>Heterobranchia</taxon>
        <taxon>Euthyneura</taxon>
        <taxon>Panpulmonata</taxon>
        <taxon>Eupulmonata</taxon>
        <taxon>Stylommatophora</taxon>
        <taxon>Helicina</taxon>
        <taxon>Arionoidea</taxon>
        <taxon>Arionidae</taxon>
        <taxon>Arion</taxon>
    </lineage>
</organism>
<dbReference type="PROSITE" id="PS51192">
    <property type="entry name" value="HELICASE_ATP_BIND_1"/>
    <property type="match status" value="1"/>
</dbReference>
<evidence type="ECO:0000256" key="2">
    <source>
        <dbReference type="ARBA" id="ARBA00022741"/>
    </source>
</evidence>
<dbReference type="InterPro" id="IPR014001">
    <property type="entry name" value="Helicase_ATP-bd"/>
</dbReference>
<dbReference type="GO" id="GO:0016787">
    <property type="term" value="F:hydrolase activity"/>
    <property type="evidence" value="ECO:0007669"/>
    <property type="project" value="UniProtKB-KW"/>
</dbReference>
<dbReference type="Gene3D" id="3.40.50.300">
    <property type="entry name" value="P-loop containing nucleotide triphosphate hydrolases"/>
    <property type="match status" value="1"/>
</dbReference>
<dbReference type="PANTHER" id="PTHR47958">
    <property type="entry name" value="ATP-DEPENDENT RNA HELICASE DBP3"/>
    <property type="match status" value="1"/>
</dbReference>
<evidence type="ECO:0000259" key="9">
    <source>
        <dbReference type="PROSITE" id="PS51195"/>
    </source>
</evidence>
<feature type="short sequence motif" description="Q motif" evidence="6">
    <location>
        <begin position="221"/>
        <end position="249"/>
    </location>
</feature>
<dbReference type="InterPro" id="IPR011545">
    <property type="entry name" value="DEAD/DEAH_box_helicase_dom"/>
</dbReference>
<keyword evidence="2" id="KW-0547">Nucleotide-binding</keyword>
<dbReference type="InterPro" id="IPR014014">
    <property type="entry name" value="RNA_helicase_DEAD_Q_motif"/>
</dbReference>
<dbReference type="InterPro" id="IPR027417">
    <property type="entry name" value="P-loop_NTPase"/>
</dbReference>
<dbReference type="EC" id="3.6.4.13" evidence="1"/>
<dbReference type="PROSITE" id="PS51195">
    <property type="entry name" value="Q_MOTIF"/>
    <property type="match status" value="1"/>
</dbReference>
<feature type="domain" description="Helicase ATP-binding" evidence="8">
    <location>
        <begin position="252"/>
        <end position="311"/>
    </location>
</feature>
<feature type="compositionally biased region" description="Acidic residues" evidence="7">
    <location>
        <begin position="50"/>
        <end position="60"/>
    </location>
</feature>
<accession>A0A0B7AJV1</accession>
<evidence type="ECO:0000256" key="3">
    <source>
        <dbReference type="ARBA" id="ARBA00022801"/>
    </source>
</evidence>
<evidence type="ECO:0000256" key="7">
    <source>
        <dbReference type="SAM" id="MobiDB-lite"/>
    </source>
</evidence>
<keyword evidence="5" id="KW-0067">ATP-binding</keyword>